<dbReference type="PANTHER" id="PTHR17271">
    <property type="entry name" value="PLECKSTRIN HOMOLOGY PH DOMAIN-CONTAINING PROTEIN"/>
    <property type="match status" value="1"/>
</dbReference>
<evidence type="ECO:0000313" key="2">
    <source>
        <dbReference type="EMBL" id="PIO35788.1"/>
    </source>
</evidence>
<feature type="coiled-coil region" evidence="1">
    <location>
        <begin position="83"/>
        <end position="156"/>
    </location>
</feature>
<dbReference type="GO" id="GO:0015629">
    <property type="term" value="C:actin cytoskeleton"/>
    <property type="evidence" value="ECO:0007669"/>
    <property type="project" value="TreeGrafter"/>
</dbReference>
<proteinExistence type="predicted"/>
<dbReference type="GO" id="GO:1900026">
    <property type="term" value="P:positive regulation of substrate adhesion-dependent cell spreading"/>
    <property type="evidence" value="ECO:0007669"/>
    <property type="project" value="TreeGrafter"/>
</dbReference>
<sequence length="169" mass="19729">MEALRRELQTLSERYSQKCLEIGALNQAAAERERELQRLLSHWSGQALMELNNRFSEEIAKLRTFMSGNGPNDGRLQVGEKSSAELEVLLRVKENELQYLRKEVSCLREDLQNMQKDKRYASEKYKDIYVELNNIKSRSEREIDQLKEHLRLAMSALREEAALRNSVGE</sequence>
<keyword evidence="1" id="KW-0175">Coiled coil</keyword>
<evidence type="ECO:0000256" key="1">
    <source>
        <dbReference type="SAM" id="Coils"/>
    </source>
</evidence>
<dbReference type="PANTHER" id="PTHR17271:SF10">
    <property type="entry name" value="TRIO AND F-ACTIN-BINDING PROTEIN"/>
    <property type="match status" value="1"/>
</dbReference>
<dbReference type="InterPro" id="IPR052223">
    <property type="entry name" value="Actin_Cytoskeleton_Reg"/>
</dbReference>
<gene>
    <name evidence="2" type="ORF">AB205_0022930</name>
</gene>
<protein>
    <submittedName>
        <fullName evidence="2">Uncharacterized protein</fullName>
    </submittedName>
</protein>
<name>A0A2G9S6J0_AQUCT</name>
<dbReference type="OrthoDB" id="9942268at2759"/>
<dbReference type="EMBL" id="KV925303">
    <property type="protein sequence ID" value="PIO35788.1"/>
    <property type="molecule type" value="Genomic_DNA"/>
</dbReference>
<dbReference type="AlphaFoldDB" id="A0A2G9S6J0"/>
<dbReference type="GO" id="GO:0051015">
    <property type="term" value="F:actin filament binding"/>
    <property type="evidence" value="ECO:0007669"/>
    <property type="project" value="TreeGrafter"/>
</dbReference>
<organism evidence="2">
    <name type="scientific">Aquarana catesbeiana</name>
    <name type="common">American bullfrog</name>
    <name type="synonym">Rana catesbeiana</name>
    <dbReference type="NCBI Taxonomy" id="8400"/>
    <lineage>
        <taxon>Eukaryota</taxon>
        <taxon>Metazoa</taxon>
        <taxon>Chordata</taxon>
        <taxon>Craniata</taxon>
        <taxon>Vertebrata</taxon>
        <taxon>Euteleostomi</taxon>
        <taxon>Amphibia</taxon>
        <taxon>Batrachia</taxon>
        <taxon>Anura</taxon>
        <taxon>Neobatrachia</taxon>
        <taxon>Ranoidea</taxon>
        <taxon>Ranidae</taxon>
        <taxon>Aquarana</taxon>
    </lineage>
</organism>
<accession>A0A2G9S6J0</accession>
<reference evidence="2" key="1">
    <citation type="submission" date="2017-08" db="EMBL/GenBank/DDBJ databases">
        <title>Assembly of the North American Bullfrog Genome.</title>
        <authorList>
            <person name="Warren R.L."/>
            <person name="Vandervalk B.P."/>
            <person name="Kucuk E."/>
            <person name="Birol I."/>
            <person name="Helbing C."/>
            <person name="Pandoh P."/>
            <person name="Behsaz B."/>
            <person name="Mohamadi H."/>
            <person name="Chu J."/>
            <person name="Jackman S."/>
            <person name="Hammond S.A."/>
            <person name="Veldhoen N."/>
            <person name="Kirk H."/>
            <person name="Zhao Y."/>
            <person name="Coope R."/>
            <person name="Pleasance S."/>
            <person name="Moore R."/>
            <person name="Holt R."/>
        </authorList>
    </citation>
    <scope>NUCLEOTIDE SEQUENCE</scope>
    <source>
        <strain evidence="2">Bruno</strain>
        <tissue evidence="2">Liver</tissue>
    </source>
</reference>